<keyword evidence="4" id="KW-1003">Cell membrane</keyword>
<evidence type="ECO:0000256" key="6">
    <source>
        <dbReference type="ARBA" id="ARBA00022989"/>
    </source>
</evidence>
<evidence type="ECO:0000256" key="5">
    <source>
        <dbReference type="ARBA" id="ARBA00022692"/>
    </source>
</evidence>
<gene>
    <name evidence="9" type="ORF">SAMN00017405_1414</name>
</gene>
<feature type="transmembrane region" description="Helical" evidence="8">
    <location>
        <begin position="125"/>
        <end position="148"/>
    </location>
</feature>
<feature type="transmembrane region" description="Helical" evidence="8">
    <location>
        <begin position="7"/>
        <end position="29"/>
    </location>
</feature>
<evidence type="ECO:0000256" key="4">
    <source>
        <dbReference type="ARBA" id="ARBA00022475"/>
    </source>
</evidence>
<dbReference type="STRING" id="656914.SAMN00017405_1414"/>
<dbReference type="RefSeq" id="WP_084053221.1">
    <property type="nucleotide sequence ID" value="NZ_FWWT01000017.1"/>
</dbReference>
<evidence type="ECO:0000256" key="3">
    <source>
        <dbReference type="ARBA" id="ARBA00022448"/>
    </source>
</evidence>
<evidence type="ECO:0000256" key="8">
    <source>
        <dbReference type="SAM" id="Phobius"/>
    </source>
</evidence>
<keyword evidence="3" id="KW-0813">Transport</keyword>
<sequence>MNKEIKAGMVAGIPLFIGFVPIAMTFGILSKNAGLSFLETTLFSALVFAGSSQFIALSLFVAGAGLGSIILTTFLVNFRHFLMSASLATKLEVKNKKWLPIISFGVTDEAFSITSFIEGKLLKEYLLPIQVISYLGWVGGTVLGYLIGGVLPEILRTSMEVALYAMFIAILVPEAKKSNKAIVLASLSGLVNFIFGKMKFLPQGWSIIFAIILVSTLGLYLFKEEVVSYE</sequence>
<keyword evidence="7 8" id="KW-0472">Membrane</keyword>
<comment type="similarity">
    <text evidence="2">Belongs to the AzlC family.</text>
</comment>
<keyword evidence="6 8" id="KW-1133">Transmembrane helix</keyword>
<protein>
    <submittedName>
        <fullName evidence="9">4-azaleucine resistance probable transporter AzlC</fullName>
    </submittedName>
</protein>
<feature type="transmembrane region" description="Helical" evidence="8">
    <location>
        <begin position="54"/>
        <end position="76"/>
    </location>
</feature>
<dbReference type="PANTHER" id="PTHR34979:SF1">
    <property type="entry name" value="INNER MEMBRANE PROTEIN YGAZ"/>
    <property type="match status" value="1"/>
</dbReference>
<dbReference type="OrthoDB" id="3177005at2"/>
<organism evidence="9 10">
    <name type="scientific">Desulfonispora thiosulfatigenes DSM 11270</name>
    <dbReference type="NCBI Taxonomy" id="656914"/>
    <lineage>
        <taxon>Bacteria</taxon>
        <taxon>Bacillati</taxon>
        <taxon>Bacillota</taxon>
        <taxon>Clostridia</taxon>
        <taxon>Eubacteriales</taxon>
        <taxon>Peptococcaceae</taxon>
        <taxon>Desulfonispora</taxon>
    </lineage>
</organism>
<dbReference type="Pfam" id="PF03591">
    <property type="entry name" value="AzlC"/>
    <property type="match status" value="1"/>
</dbReference>
<feature type="transmembrane region" description="Helical" evidence="8">
    <location>
        <begin position="204"/>
        <end position="222"/>
    </location>
</feature>
<reference evidence="9 10" key="1">
    <citation type="submission" date="2017-04" db="EMBL/GenBank/DDBJ databases">
        <authorList>
            <person name="Afonso C.L."/>
            <person name="Miller P.J."/>
            <person name="Scott M.A."/>
            <person name="Spackman E."/>
            <person name="Goraichik I."/>
            <person name="Dimitrov K.M."/>
            <person name="Suarez D.L."/>
            <person name="Swayne D.E."/>
        </authorList>
    </citation>
    <scope>NUCLEOTIDE SEQUENCE [LARGE SCALE GENOMIC DNA]</scope>
    <source>
        <strain evidence="9 10">DSM 11270</strain>
    </source>
</reference>
<dbReference type="GO" id="GO:0005886">
    <property type="term" value="C:plasma membrane"/>
    <property type="evidence" value="ECO:0007669"/>
    <property type="project" value="UniProtKB-SubCell"/>
</dbReference>
<keyword evidence="10" id="KW-1185">Reference proteome</keyword>
<dbReference type="InterPro" id="IPR011606">
    <property type="entry name" value="Brnchd-chn_aa_trnsp_permease"/>
</dbReference>
<evidence type="ECO:0000313" key="10">
    <source>
        <dbReference type="Proteomes" id="UP000192731"/>
    </source>
</evidence>
<dbReference type="EMBL" id="FWWT01000017">
    <property type="protein sequence ID" value="SMB91064.1"/>
    <property type="molecule type" value="Genomic_DNA"/>
</dbReference>
<comment type="subcellular location">
    <subcellularLocation>
        <location evidence="1">Cell membrane</location>
        <topology evidence="1">Multi-pass membrane protein</topology>
    </subcellularLocation>
</comment>
<name>A0A1W1VDP2_DESTI</name>
<evidence type="ECO:0000256" key="7">
    <source>
        <dbReference type="ARBA" id="ARBA00023136"/>
    </source>
</evidence>
<evidence type="ECO:0000256" key="2">
    <source>
        <dbReference type="ARBA" id="ARBA00010735"/>
    </source>
</evidence>
<keyword evidence="5 8" id="KW-0812">Transmembrane</keyword>
<dbReference type="GO" id="GO:1903785">
    <property type="term" value="P:L-valine transmembrane transport"/>
    <property type="evidence" value="ECO:0007669"/>
    <property type="project" value="TreeGrafter"/>
</dbReference>
<proteinExistence type="inferred from homology"/>
<dbReference type="AlphaFoldDB" id="A0A1W1VDP2"/>
<dbReference type="Proteomes" id="UP000192731">
    <property type="component" value="Unassembled WGS sequence"/>
</dbReference>
<dbReference type="PANTHER" id="PTHR34979">
    <property type="entry name" value="INNER MEMBRANE PROTEIN YGAZ"/>
    <property type="match status" value="1"/>
</dbReference>
<evidence type="ECO:0000313" key="9">
    <source>
        <dbReference type="EMBL" id="SMB91064.1"/>
    </source>
</evidence>
<evidence type="ECO:0000256" key="1">
    <source>
        <dbReference type="ARBA" id="ARBA00004651"/>
    </source>
</evidence>
<accession>A0A1W1VDP2</accession>